<dbReference type="GO" id="GO:0008360">
    <property type="term" value="P:regulation of cell shape"/>
    <property type="evidence" value="ECO:0007669"/>
    <property type="project" value="UniProtKB-KW"/>
</dbReference>
<dbReference type="InterPro" id="IPR050396">
    <property type="entry name" value="Glycosyltr_51/Transpeptidase"/>
</dbReference>
<comment type="subcellular location">
    <subcellularLocation>
        <location evidence="1">Cell membrane</location>
    </subcellularLocation>
</comment>
<keyword evidence="19" id="KW-0812">Transmembrane</keyword>
<dbReference type="GO" id="GO:0008955">
    <property type="term" value="F:peptidoglycan glycosyltransferase activity"/>
    <property type="evidence" value="ECO:0007669"/>
    <property type="project" value="UniProtKB-EC"/>
</dbReference>
<dbReference type="GO" id="GO:0008658">
    <property type="term" value="F:penicillin binding"/>
    <property type="evidence" value="ECO:0007669"/>
    <property type="project" value="InterPro"/>
</dbReference>
<dbReference type="InterPro" id="IPR036950">
    <property type="entry name" value="PBP_transglycosylase"/>
</dbReference>
<dbReference type="GO" id="GO:0006508">
    <property type="term" value="P:proteolysis"/>
    <property type="evidence" value="ECO:0007669"/>
    <property type="project" value="UniProtKB-KW"/>
</dbReference>
<dbReference type="SUPFAM" id="SSF53955">
    <property type="entry name" value="Lysozyme-like"/>
    <property type="match status" value="1"/>
</dbReference>
<evidence type="ECO:0000256" key="16">
    <source>
        <dbReference type="ARBA" id="ARBA00034000"/>
    </source>
</evidence>
<keyword evidence="15" id="KW-0961">Cell wall biogenesis/degradation</keyword>
<keyword evidence="14" id="KW-0511">Multifunctional enzyme</keyword>
<evidence type="ECO:0000256" key="13">
    <source>
        <dbReference type="ARBA" id="ARBA00023136"/>
    </source>
</evidence>
<evidence type="ECO:0000256" key="11">
    <source>
        <dbReference type="ARBA" id="ARBA00022960"/>
    </source>
</evidence>
<dbReference type="GO" id="GO:0005886">
    <property type="term" value="C:plasma membrane"/>
    <property type="evidence" value="ECO:0007669"/>
    <property type="project" value="UniProtKB-SubCell"/>
</dbReference>
<evidence type="ECO:0000256" key="14">
    <source>
        <dbReference type="ARBA" id="ARBA00023268"/>
    </source>
</evidence>
<dbReference type="Proteomes" id="UP000464657">
    <property type="component" value="Chromosome"/>
</dbReference>
<dbReference type="InterPro" id="IPR001460">
    <property type="entry name" value="PCN-bd_Tpept"/>
</dbReference>
<keyword evidence="23" id="KW-1185">Reference proteome</keyword>
<dbReference type="GO" id="GO:0030288">
    <property type="term" value="C:outer membrane-bounded periplasmic space"/>
    <property type="evidence" value="ECO:0007669"/>
    <property type="project" value="TreeGrafter"/>
</dbReference>
<evidence type="ECO:0000256" key="6">
    <source>
        <dbReference type="ARBA" id="ARBA00022645"/>
    </source>
</evidence>
<dbReference type="Gene3D" id="3.40.710.10">
    <property type="entry name" value="DD-peptidase/beta-lactamase superfamily"/>
    <property type="match status" value="2"/>
</dbReference>
<comment type="similarity">
    <text evidence="3">In the C-terminal section; belongs to the transpeptidase family.</text>
</comment>
<evidence type="ECO:0000256" key="4">
    <source>
        <dbReference type="ARBA" id="ARBA00007739"/>
    </source>
</evidence>
<dbReference type="AlphaFoldDB" id="A0A7L4ZLS9"/>
<feature type="domain" description="Penicillin-binding protein transpeptidase" evidence="20">
    <location>
        <begin position="435"/>
        <end position="693"/>
    </location>
</feature>
<evidence type="ECO:0000256" key="3">
    <source>
        <dbReference type="ARBA" id="ARBA00007090"/>
    </source>
</evidence>
<keyword evidence="12" id="KW-0573">Peptidoglycan synthesis</keyword>
<dbReference type="SUPFAM" id="SSF56601">
    <property type="entry name" value="beta-lactamase/transpeptidase-like"/>
    <property type="match status" value="1"/>
</dbReference>
<evidence type="ECO:0000259" key="20">
    <source>
        <dbReference type="Pfam" id="PF00905"/>
    </source>
</evidence>
<dbReference type="PANTHER" id="PTHR32282:SF11">
    <property type="entry name" value="PENICILLIN-BINDING PROTEIN 1B"/>
    <property type="match status" value="1"/>
</dbReference>
<keyword evidence="10" id="KW-0378">Hydrolase</keyword>
<dbReference type="GO" id="GO:0009002">
    <property type="term" value="F:serine-type D-Ala-D-Ala carboxypeptidase activity"/>
    <property type="evidence" value="ECO:0007669"/>
    <property type="project" value="UniProtKB-EC"/>
</dbReference>
<evidence type="ECO:0000313" key="22">
    <source>
        <dbReference type="EMBL" id="QHI37389.1"/>
    </source>
</evidence>
<reference evidence="22 23" key="1">
    <citation type="journal article" date="2013" name="Int. J. Syst. Evol. Microbiol.">
        <title>Kordia antarctica sp. nov., isolated from Antarctic seawater.</title>
        <authorList>
            <person name="Baek K."/>
            <person name="Choi A."/>
            <person name="Kang I."/>
            <person name="Lee K."/>
            <person name="Cho J.C."/>
        </authorList>
    </citation>
    <scope>NUCLEOTIDE SEQUENCE [LARGE SCALE GENOMIC DNA]</scope>
    <source>
        <strain evidence="22 23">IMCC3317</strain>
    </source>
</reference>
<evidence type="ECO:0000256" key="5">
    <source>
        <dbReference type="ARBA" id="ARBA00022475"/>
    </source>
</evidence>
<comment type="pathway">
    <text evidence="2">Cell wall biogenesis; peptidoglycan biosynthesis.</text>
</comment>
<evidence type="ECO:0000256" key="19">
    <source>
        <dbReference type="SAM" id="Phobius"/>
    </source>
</evidence>
<feature type="transmembrane region" description="Helical" evidence="19">
    <location>
        <begin position="21"/>
        <end position="46"/>
    </location>
</feature>
<dbReference type="RefSeq" id="WP_160130020.1">
    <property type="nucleotide sequence ID" value="NZ_CP019288.1"/>
</dbReference>
<feature type="domain" description="Glycosyl transferase family 51" evidence="21">
    <location>
        <begin position="71"/>
        <end position="247"/>
    </location>
</feature>
<dbReference type="PANTHER" id="PTHR32282">
    <property type="entry name" value="BINDING PROTEIN TRANSPEPTIDASE, PUTATIVE-RELATED"/>
    <property type="match status" value="1"/>
</dbReference>
<evidence type="ECO:0000256" key="1">
    <source>
        <dbReference type="ARBA" id="ARBA00004236"/>
    </source>
</evidence>
<evidence type="ECO:0000313" key="23">
    <source>
        <dbReference type="Proteomes" id="UP000464657"/>
    </source>
</evidence>
<keyword evidence="5" id="KW-1003">Cell membrane</keyword>
<keyword evidence="6" id="KW-0121">Carboxypeptidase</keyword>
<proteinExistence type="inferred from homology"/>
<keyword evidence="11" id="KW-0133">Cell shape</keyword>
<keyword evidence="13 19" id="KW-0472">Membrane</keyword>
<evidence type="ECO:0000256" key="9">
    <source>
        <dbReference type="ARBA" id="ARBA00022679"/>
    </source>
</evidence>
<evidence type="ECO:0000256" key="2">
    <source>
        <dbReference type="ARBA" id="ARBA00004752"/>
    </source>
</evidence>
<comment type="similarity">
    <text evidence="4">In the N-terminal section; belongs to the glycosyltransferase 51 family.</text>
</comment>
<dbReference type="GO" id="GO:0009252">
    <property type="term" value="P:peptidoglycan biosynthetic process"/>
    <property type="evidence" value="ECO:0007669"/>
    <property type="project" value="UniProtKB-KW"/>
</dbReference>
<dbReference type="Gene3D" id="1.10.3810.10">
    <property type="entry name" value="Biosynthetic peptidoglycan transglycosylase-like"/>
    <property type="match status" value="1"/>
</dbReference>
<keyword evidence="8" id="KW-0328">Glycosyltransferase</keyword>
<comment type="catalytic activity">
    <reaction evidence="17">
        <text>[GlcNAc-(1-&gt;4)-Mur2Ac(oyl-L-Ala-gamma-D-Glu-L-Lys-D-Ala-D-Ala)](n)-di-trans,octa-cis-undecaprenyl diphosphate + beta-D-GlcNAc-(1-&gt;4)-Mur2Ac(oyl-L-Ala-gamma-D-Glu-L-Lys-D-Ala-D-Ala)-di-trans,octa-cis-undecaprenyl diphosphate = [GlcNAc-(1-&gt;4)-Mur2Ac(oyl-L-Ala-gamma-D-Glu-L-Lys-D-Ala-D-Ala)](n+1)-di-trans,octa-cis-undecaprenyl diphosphate + di-trans,octa-cis-undecaprenyl diphosphate + H(+)</text>
        <dbReference type="Rhea" id="RHEA:23708"/>
        <dbReference type="Rhea" id="RHEA-COMP:9602"/>
        <dbReference type="Rhea" id="RHEA-COMP:9603"/>
        <dbReference type="ChEBI" id="CHEBI:15378"/>
        <dbReference type="ChEBI" id="CHEBI:58405"/>
        <dbReference type="ChEBI" id="CHEBI:60033"/>
        <dbReference type="ChEBI" id="CHEBI:78435"/>
        <dbReference type="EC" id="2.4.99.28"/>
    </reaction>
</comment>
<evidence type="ECO:0000256" key="12">
    <source>
        <dbReference type="ARBA" id="ARBA00022984"/>
    </source>
</evidence>
<comment type="catalytic activity">
    <reaction evidence="16">
        <text>Preferential cleavage: (Ac)2-L-Lys-D-Ala-|-D-Ala. Also transpeptidation of peptidyl-alanyl moieties that are N-acyl substituents of D-alanine.</text>
        <dbReference type="EC" id="3.4.16.4"/>
    </reaction>
</comment>
<dbReference type="InterPro" id="IPR012338">
    <property type="entry name" value="Beta-lactam/transpept-like"/>
</dbReference>
<gene>
    <name evidence="22" type="primary">mrcA</name>
    <name evidence="22" type="ORF">IMCC3317_27680</name>
</gene>
<evidence type="ECO:0000256" key="7">
    <source>
        <dbReference type="ARBA" id="ARBA00022670"/>
    </source>
</evidence>
<evidence type="ECO:0000256" key="10">
    <source>
        <dbReference type="ARBA" id="ARBA00022801"/>
    </source>
</evidence>
<dbReference type="KEGG" id="kan:IMCC3317_27680"/>
<dbReference type="OrthoDB" id="9766909at2"/>
<evidence type="ECO:0000256" key="17">
    <source>
        <dbReference type="ARBA" id="ARBA00049902"/>
    </source>
</evidence>
<dbReference type="InterPro" id="IPR023346">
    <property type="entry name" value="Lysozyme-like_dom_sf"/>
</dbReference>
<feature type="region of interest" description="Disordered" evidence="18">
    <location>
        <begin position="757"/>
        <end position="783"/>
    </location>
</feature>
<dbReference type="EMBL" id="CP019288">
    <property type="protein sequence ID" value="QHI37389.1"/>
    <property type="molecule type" value="Genomic_DNA"/>
</dbReference>
<evidence type="ECO:0000259" key="21">
    <source>
        <dbReference type="Pfam" id="PF00912"/>
    </source>
</evidence>
<evidence type="ECO:0000256" key="15">
    <source>
        <dbReference type="ARBA" id="ARBA00023316"/>
    </source>
</evidence>
<accession>A0A7L4ZLS9</accession>
<dbReference type="GO" id="GO:0071555">
    <property type="term" value="P:cell wall organization"/>
    <property type="evidence" value="ECO:0007669"/>
    <property type="project" value="UniProtKB-KW"/>
</dbReference>
<keyword evidence="9" id="KW-0808">Transferase</keyword>
<dbReference type="Pfam" id="PF00905">
    <property type="entry name" value="Transpeptidase"/>
    <property type="match status" value="1"/>
</dbReference>
<organism evidence="22 23">
    <name type="scientific">Kordia antarctica</name>
    <dbReference type="NCBI Taxonomy" id="1218801"/>
    <lineage>
        <taxon>Bacteria</taxon>
        <taxon>Pseudomonadati</taxon>
        <taxon>Bacteroidota</taxon>
        <taxon>Flavobacteriia</taxon>
        <taxon>Flavobacteriales</taxon>
        <taxon>Flavobacteriaceae</taxon>
        <taxon>Kordia</taxon>
    </lineage>
</organism>
<evidence type="ECO:0000256" key="18">
    <source>
        <dbReference type="SAM" id="MobiDB-lite"/>
    </source>
</evidence>
<evidence type="ECO:0000256" key="8">
    <source>
        <dbReference type="ARBA" id="ARBA00022676"/>
    </source>
</evidence>
<keyword evidence="19" id="KW-1133">Transmembrane helix</keyword>
<keyword evidence="7" id="KW-0645">Protease</keyword>
<dbReference type="Pfam" id="PF00912">
    <property type="entry name" value="Transgly"/>
    <property type="match status" value="1"/>
</dbReference>
<sequence>MAKKQVKKEQENPSYAKKIIKWFWIVFAGGITSIFLLFLLASWGALGEMPSFEILENPQTNLASQILSSDGKILAKYYLNDNRTPVGYKELPKELVEALIATEDARFHNHSGIDVRGTIRAFAFLGSKGGASTISQQLARQLFVGEGSKNLPERLIQKIKEWVIATRLERQYTKEEIIAMYLNIYDYGNNADGIRSAARIYFGKEPKDLQIQESAMLVGMFKNSSLYNPRRNPEGVKNRRDVVLAQMYKYDYITEKTKDSLQKLPLALDYNPESHNEGLATYFREHLKGFLKTWISENPKAGGGKYNIYLDGLKIYTTIDSRMQQYAEESVEEHMTKLQAEFYHQNTKDRNKNAPFAKDVEQKSIDNVLNRAIENSERWKIMKKEGKSEKDILASFDKKTPMTLFSWTEKNNRIDTIMTPRDSILYSKFFLRASFMSLEPQTGQVKAWVGGINYRNFKYDMVKQGKRQIGSTFKPFVYATAIDQLHLSPCDSMPNGPFCIETGKYGLLEPWCPKNSNGDYEGMRTLKSALANSVNTVTARLMDRVGPANVRSLAQRLGVESEIPEVPSIALGTPDITLYEMLGAYGTFVNKGVYVKPVIVSRIEDKNGTVLYEFVPETKDVLSEEVAYTVVNLMEGVTQSGSGARLRSKGANKWNPMYDEIITGYPYEFKNPIAGKTGTTQNNSDGWFIGMVPNLISGAWVGGEDRQIRFERTKYGQGASMALPIWGLFMKKCYADESLTVSKDKFPEPDELTINVDCSKTTTKADDGTKNPNGNDKLDGIDF</sequence>
<dbReference type="InterPro" id="IPR001264">
    <property type="entry name" value="Glyco_trans_51"/>
</dbReference>
<protein>
    <submittedName>
        <fullName evidence="22">Penicillin-binding protein 1A</fullName>
    </submittedName>
</protein>
<name>A0A7L4ZLS9_9FLAO</name>